<proteinExistence type="predicted"/>
<accession>A0A7Y7AZD4</accession>
<sequence length="191" mass="19179">MMHAIRMHITRRLDGRVRRLWAWAGSVALIAAAVVAGPAAVPARAAQGDLACAAQFTMAMSPALKPNGSASVNVTASLSSCTSANGNYARLQSATATASGTATADGAGKGPCGVLFTAQGTGTITWSDKSTSTIQFTVNTDPTNGTVTFHCVITGGTLSNDGDTVVPVISGAQCTSGGLQSMSAHMAVDFA</sequence>
<dbReference type="RefSeq" id="WP_171077965.1">
    <property type="nucleotide sequence ID" value="NZ_BNBU01000007.1"/>
</dbReference>
<gene>
    <name evidence="1" type="ORF">HG542_00720</name>
</gene>
<dbReference type="AlphaFoldDB" id="A0A7Y7AZD4"/>
<organism evidence="1 2">
    <name type="scientific">Streptomyces morookaense</name>
    <name type="common">Streptoverticillium morookaense</name>
    <dbReference type="NCBI Taxonomy" id="1970"/>
    <lineage>
        <taxon>Bacteria</taxon>
        <taxon>Bacillati</taxon>
        <taxon>Actinomycetota</taxon>
        <taxon>Actinomycetes</taxon>
        <taxon>Kitasatosporales</taxon>
        <taxon>Streptomycetaceae</taxon>
        <taxon>Streptomyces</taxon>
    </lineage>
</organism>
<dbReference type="EMBL" id="JABBXF010000001">
    <property type="protein sequence ID" value="NVK76176.1"/>
    <property type="molecule type" value="Genomic_DNA"/>
</dbReference>
<dbReference type="Proteomes" id="UP000587462">
    <property type="component" value="Unassembled WGS sequence"/>
</dbReference>
<reference evidence="1 2" key="1">
    <citation type="submission" date="2020-04" db="EMBL/GenBank/DDBJ databases">
        <title>Draft Genome Sequence of Streptomyces morookaense DSM 40503, an 8-azaguanine-producing strain.</title>
        <authorList>
            <person name="Qi J."/>
            <person name="Gao J.-M."/>
        </authorList>
    </citation>
    <scope>NUCLEOTIDE SEQUENCE [LARGE SCALE GENOMIC DNA]</scope>
    <source>
        <strain evidence="1 2">DSM 40503</strain>
    </source>
</reference>
<name>A0A7Y7AZD4_STRMO</name>
<protein>
    <submittedName>
        <fullName evidence="1">Uncharacterized protein</fullName>
    </submittedName>
</protein>
<evidence type="ECO:0000313" key="1">
    <source>
        <dbReference type="EMBL" id="NVK76176.1"/>
    </source>
</evidence>
<evidence type="ECO:0000313" key="2">
    <source>
        <dbReference type="Proteomes" id="UP000587462"/>
    </source>
</evidence>
<comment type="caution">
    <text evidence="1">The sequence shown here is derived from an EMBL/GenBank/DDBJ whole genome shotgun (WGS) entry which is preliminary data.</text>
</comment>
<keyword evidence="2" id="KW-1185">Reference proteome</keyword>